<reference evidence="6 7" key="1">
    <citation type="submission" date="2019-12" db="EMBL/GenBank/DDBJ databases">
        <title>Whole genome sequences of Lactococcus raffinolactis strains isolated from sewage.</title>
        <authorList>
            <person name="Ybazeta G."/>
            <person name="Ross M."/>
            <person name="Brabant-Kirwan D."/>
            <person name="Saleh M."/>
            <person name="Dillon J.A."/>
            <person name="Splinter K."/>
            <person name="Nokhbeh R."/>
        </authorList>
    </citation>
    <scope>NUCLEOTIDE SEQUENCE [LARGE SCALE GENOMIC DNA]</scope>
    <source>
        <strain evidence="5 6">Lr_19_14</strain>
        <strain evidence="4 7">Lr_19_5</strain>
    </source>
</reference>
<evidence type="ECO:0000259" key="3">
    <source>
        <dbReference type="PROSITE" id="PS50930"/>
    </source>
</evidence>
<dbReference type="InterPro" id="IPR046947">
    <property type="entry name" value="LytR-like"/>
</dbReference>
<evidence type="ECO:0000256" key="1">
    <source>
        <dbReference type="PROSITE-ProRule" id="PRU00169"/>
    </source>
</evidence>
<dbReference type="GO" id="GO:0003677">
    <property type="term" value="F:DNA binding"/>
    <property type="evidence" value="ECO:0007669"/>
    <property type="project" value="InterPro"/>
</dbReference>
<dbReference type="Gene3D" id="3.40.50.2300">
    <property type="match status" value="1"/>
</dbReference>
<protein>
    <submittedName>
        <fullName evidence="5">Response regulator</fullName>
    </submittedName>
</protein>
<evidence type="ECO:0000313" key="7">
    <source>
        <dbReference type="Proteomes" id="UP000501945"/>
    </source>
</evidence>
<keyword evidence="1" id="KW-0597">Phosphoprotein</keyword>
<dbReference type="OrthoDB" id="9809318at2"/>
<dbReference type="EMBL" id="CP047628">
    <property type="protein sequence ID" value="QIW57546.1"/>
    <property type="molecule type" value="Genomic_DNA"/>
</dbReference>
<dbReference type="SMART" id="SM00448">
    <property type="entry name" value="REC"/>
    <property type="match status" value="1"/>
</dbReference>
<dbReference type="Pfam" id="PF04397">
    <property type="entry name" value="LytTR"/>
    <property type="match status" value="1"/>
</dbReference>
<dbReference type="Gene3D" id="2.40.50.1020">
    <property type="entry name" value="LytTr DNA-binding domain"/>
    <property type="match status" value="1"/>
</dbReference>
<dbReference type="PANTHER" id="PTHR37299:SF1">
    <property type="entry name" value="STAGE 0 SPORULATION PROTEIN A HOMOLOG"/>
    <property type="match status" value="1"/>
</dbReference>
<dbReference type="SMART" id="SM00850">
    <property type="entry name" value="LytTR"/>
    <property type="match status" value="1"/>
</dbReference>
<gene>
    <name evidence="5" type="ORF">GU334_00855</name>
    <name evidence="4" type="ORF">GU336_01905</name>
</gene>
<accession>A0A2A5SIM6</accession>
<organism evidence="5 6">
    <name type="scientific">Pseudolactococcus raffinolactis</name>
    <dbReference type="NCBI Taxonomy" id="1366"/>
    <lineage>
        <taxon>Bacteria</taxon>
        <taxon>Bacillati</taxon>
        <taxon>Bacillota</taxon>
        <taxon>Bacilli</taxon>
        <taxon>Lactobacillales</taxon>
        <taxon>Streptococcaceae</taxon>
        <taxon>Pseudolactococcus</taxon>
    </lineage>
</organism>
<feature type="domain" description="Response regulatory" evidence="2">
    <location>
        <begin position="4"/>
        <end position="119"/>
    </location>
</feature>
<dbReference type="Proteomes" id="UP000501558">
    <property type="component" value="Chromosome"/>
</dbReference>
<name>A0A2A5SIM6_9LACT</name>
<proteinExistence type="predicted"/>
<dbReference type="InterPro" id="IPR001789">
    <property type="entry name" value="Sig_transdc_resp-reg_receiver"/>
</dbReference>
<keyword evidence="6" id="KW-1185">Reference proteome</keyword>
<dbReference type="PROSITE" id="PS50930">
    <property type="entry name" value="HTH_LYTTR"/>
    <property type="match status" value="1"/>
</dbReference>
<evidence type="ECO:0000313" key="5">
    <source>
        <dbReference type="EMBL" id="QIW57546.1"/>
    </source>
</evidence>
<dbReference type="GeneID" id="93296105"/>
<dbReference type="AlphaFoldDB" id="A0A2A5SIM6"/>
<dbReference type="RefSeq" id="WP_061773609.1">
    <property type="nucleotide sequence ID" value="NZ_BAAAXH010000024.1"/>
</dbReference>
<dbReference type="SUPFAM" id="SSF52172">
    <property type="entry name" value="CheY-like"/>
    <property type="match status" value="1"/>
</dbReference>
<feature type="domain" description="HTH LytTR-type" evidence="3">
    <location>
        <begin position="135"/>
        <end position="229"/>
    </location>
</feature>
<dbReference type="EMBL" id="CP047616">
    <property type="protein sequence ID" value="QIW53004.1"/>
    <property type="molecule type" value="Genomic_DNA"/>
</dbReference>
<dbReference type="Proteomes" id="UP000501945">
    <property type="component" value="Chromosome"/>
</dbReference>
<sequence>MMINIAICDDERIFLEQLEKTIRFVAKELRLVVMVTQYSHGLELLKHQKKHQLFFLDIDMPDVTGFYIAEKLMKNEQAKVVLVTNHRSKVFDAFKYNVFRFIPKPIEAQKIAEVLTSYDAELEKAFVLVYNAFLDARLRLKYEDIEYVEAFDKKVSISAKNELYEHRGNMKWWLNELDLSLAFYQVHRSYIVNFAKVKRVDASYCHMSNGQKVPIAIRKRKKVIAQFEAYIMRKMSE</sequence>
<dbReference type="GO" id="GO:0000156">
    <property type="term" value="F:phosphorelay response regulator activity"/>
    <property type="evidence" value="ECO:0007669"/>
    <property type="project" value="InterPro"/>
</dbReference>
<evidence type="ECO:0000313" key="6">
    <source>
        <dbReference type="Proteomes" id="UP000501558"/>
    </source>
</evidence>
<dbReference type="Pfam" id="PF00072">
    <property type="entry name" value="Response_reg"/>
    <property type="match status" value="1"/>
</dbReference>
<feature type="modified residue" description="4-aspartylphosphate" evidence="1">
    <location>
        <position position="57"/>
    </location>
</feature>
<dbReference type="InterPro" id="IPR011006">
    <property type="entry name" value="CheY-like_superfamily"/>
</dbReference>
<dbReference type="InterPro" id="IPR007492">
    <property type="entry name" value="LytTR_DNA-bd_dom"/>
</dbReference>
<dbReference type="PANTHER" id="PTHR37299">
    <property type="entry name" value="TRANSCRIPTIONAL REGULATOR-RELATED"/>
    <property type="match status" value="1"/>
</dbReference>
<evidence type="ECO:0000313" key="4">
    <source>
        <dbReference type="EMBL" id="QIW53004.1"/>
    </source>
</evidence>
<evidence type="ECO:0000259" key="2">
    <source>
        <dbReference type="PROSITE" id="PS50110"/>
    </source>
</evidence>
<dbReference type="PROSITE" id="PS50110">
    <property type="entry name" value="RESPONSE_REGULATORY"/>
    <property type="match status" value="1"/>
</dbReference>